<accession>A0ABY0ILD8</accession>
<keyword evidence="12" id="KW-1185">Reference proteome</keyword>
<keyword evidence="10" id="KW-0963">Cytoplasm</keyword>
<comment type="function">
    <text evidence="10">Involved in the gluconeogenesis. Catalyzes the conversion of oxaloacetate (OAA) to phosphoenolpyruvate (PEP) through direct phosphoryl transfer between the nucleoside triphosphate and OAA.</text>
</comment>
<dbReference type="NCBIfam" id="NF006820">
    <property type="entry name" value="PRK09344.1-2"/>
    <property type="match status" value="1"/>
</dbReference>
<feature type="binding site" evidence="10">
    <location>
        <position position="195"/>
    </location>
    <ligand>
        <name>substrate</name>
    </ligand>
</feature>
<dbReference type="RefSeq" id="WP_114705640.1">
    <property type="nucleotide sequence ID" value="NZ_QDKL01000001.1"/>
</dbReference>
<feature type="binding site" evidence="10">
    <location>
        <position position="195"/>
    </location>
    <ligand>
        <name>Mn(2+)</name>
        <dbReference type="ChEBI" id="CHEBI:29035"/>
    </ligand>
</feature>
<protein>
    <recommendedName>
        <fullName evidence="3 10">Phosphoenolpyruvate carboxykinase (ATP)</fullName>
        <shortName evidence="10">PCK</shortName>
        <shortName evidence="10">PEP carboxykinase</shortName>
        <shortName evidence="10">PEPCK</shortName>
        <ecNumber evidence="3 10">4.1.1.49</ecNumber>
    </recommendedName>
</protein>
<feature type="binding site" evidence="10">
    <location>
        <position position="442"/>
    </location>
    <ligand>
        <name>ATP</name>
        <dbReference type="ChEBI" id="CHEBI:30616"/>
    </ligand>
</feature>
<comment type="caution">
    <text evidence="11">The sequence shown here is derived from an EMBL/GenBank/DDBJ whole genome shotgun (WGS) entry which is preliminary data.</text>
</comment>
<evidence type="ECO:0000313" key="12">
    <source>
        <dbReference type="Proteomes" id="UP000443582"/>
    </source>
</evidence>
<feature type="binding site" evidence="10">
    <location>
        <position position="214"/>
    </location>
    <ligand>
        <name>Mn(2+)</name>
        <dbReference type="ChEBI" id="CHEBI:29035"/>
    </ligand>
</feature>
<feature type="binding site" evidence="10">
    <location>
        <position position="189"/>
    </location>
    <ligand>
        <name>substrate</name>
    </ligand>
</feature>
<feature type="binding site" evidence="10">
    <location>
        <position position="317"/>
    </location>
    <ligand>
        <name>substrate</name>
    </ligand>
</feature>
<feature type="binding site" evidence="10">
    <location>
        <position position="251"/>
    </location>
    <ligand>
        <name>Mn(2+)</name>
        <dbReference type="ChEBI" id="CHEBI:29035"/>
    </ligand>
</feature>
<evidence type="ECO:0000256" key="6">
    <source>
        <dbReference type="ARBA" id="ARBA00022793"/>
    </source>
</evidence>
<dbReference type="Pfam" id="PF01293">
    <property type="entry name" value="PEPCK_ATP"/>
    <property type="match status" value="1"/>
</dbReference>
<keyword evidence="7 10" id="KW-0067">ATP-binding</keyword>
<feature type="binding site" evidence="10">
    <location>
        <position position="317"/>
    </location>
    <ligand>
        <name>ATP</name>
        <dbReference type="ChEBI" id="CHEBI:30616"/>
    </ligand>
</feature>
<dbReference type="InterPro" id="IPR013035">
    <property type="entry name" value="PEP_carboxykinase_C"/>
</dbReference>
<evidence type="ECO:0000256" key="5">
    <source>
        <dbReference type="ARBA" id="ARBA00022741"/>
    </source>
</evidence>
<dbReference type="SUPFAM" id="SSF53795">
    <property type="entry name" value="PEP carboxykinase-like"/>
    <property type="match status" value="1"/>
</dbReference>
<feature type="binding site" evidence="10">
    <location>
        <position position="56"/>
    </location>
    <ligand>
        <name>substrate</name>
    </ligand>
</feature>
<dbReference type="PIRSF" id="PIRSF006294">
    <property type="entry name" value="PEP_crbxkin"/>
    <property type="match status" value="1"/>
</dbReference>
<dbReference type="HAMAP" id="MF_00453">
    <property type="entry name" value="PEPCK_ATP"/>
    <property type="match status" value="1"/>
</dbReference>
<comment type="similarity">
    <text evidence="2 10">Belongs to the phosphoenolpyruvate carboxykinase (ATP) family.</text>
</comment>
<evidence type="ECO:0000256" key="4">
    <source>
        <dbReference type="ARBA" id="ARBA00022432"/>
    </source>
</evidence>
<sequence length="527" mass="58923">MTQFYADMGINMERPNNRIFVDSPRSFLIQETVARGIGKLTKDGALVVETGKHTGRSANDRYIVRDEVTENTIWWENNFKEMTPDTFAKLKSHIINYLNQDRDLFITERSVGADEVHNLGARLVTTNPNHALFSTHLFRDKVRDFNENDFTILHAPELQLDPNEFGLRSETAVVTCLKSKLTIIAGTLYAGEIKKSMFAAMNYLLPESNIMPTHSGASRLENGEVSVFFGLSGTGKTTLSTDEGTFLIGDDEHGISEAGTFNFEGGCYAKTYKLSKEGEPEIYKASNRFGSLLENVILDENTGLVDFYDKTLSENGRASYPLEFIEELETSSRGDIPKHVFFLSADAFGVLPPVAKLTKEQAMFYFVLGYTAKLAGTEIGVKEPTATFSSCFGAPFMLRHPSEYAKLLGEYIDKLGFNVWMVNTGWTGGAYGTGQRFPLNITRQIIRNIQANNLDKVETEQDPIFGLHIPKMVGEIPSTILNPQKSWEDQEAYTKKAQELADSFHKQMSTFGNFYEENISGAPTFGK</sequence>
<evidence type="ECO:0000256" key="7">
    <source>
        <dbReference type="ARBA" id="ARBA00022840"/>
    </source>
</evidence>
<comment type="cofactor">
    <cofactor evidence="10">
        <name>Mn(2+)</name>
        <dbReference type="ChEBI" id="CHEBI:29035"/>
    </cofactor>
    <text evidence="10">Binds 1 Mn(2+) ion per subunit.</text>
</comment>
<feature type="binding site" evidence="10">
    <location>
        <position position="214"/>
    </location>
    <ligand>
        <name>ATP</name>
        <dbReference type="ChEBI" id="CHEBI:30616"/>
    </ligand>
</feature>
<dbReference type="Gene3D" id="3.90.228.20">
    <property type="match status" value="1"/>
</dbReference>
<comment type="pathway">
    <text evidence="1 10">Carbohydrate biosynthesis; gluconeogenesis.</text>
</comment>
<keyword evidence="6 10" id="KW-0210">Decarboxylase</keyword>
<evidence type="ECO:0000256" key="2">
    <source>
        <dbReference type="ARBA" id="ARBA00006052"/>
    </source>
</evidence>
<comment type="catalytic activity">
    <reaction evidence="9 10">
        <text>oxaloacetate + ATP = phosphoenolpyruvate + ADP + CO2</text>
        <dbReference type="Rhea" id="RHEA:18617"/>
        <dbReference type="ChEBI" id="CHEBI:16452"/>
        <dbReference type="ChEBI" id="CHEBI:16526"/>
        <dbReference type="ChEBI" id="CHEBI:30616"/>
        <dbReference type="ChEBI" id="CHEBI:58702"/>
        <dbReference type="ChEBI" id="CHEBI:456216"/>
        <dbReference type="EC" id="4.1.1.49"/>
    </reaction>
</comment>
<keyword evidence="8 10" id="KW-0456">Lyase</keyword>
<keyword evidence="4 10" id="KW-0312">Gluconeogenesis</keyword>
<dbReference type="PANTHER" id="PTHR30031:SF0">
    <property type="entry name" value="PHOSPHOENOLPYRUVATE CARBOXYKINASE (ATP)"/>
    <property type="match status" value="1"/>
</dbReference>
<feature type="binding site" evidence="10">
    <location>
        <position position="279"/>
    </location>
    <ligand>
        <name>ATP</name>
        <dbReference type="ChEBI" id="CHEBI:30616"/>
    </ligand>
</feature>
<evidence type="ECO:0000256" key="3">
    <source>
        <dbReference type="ARBA" id="ARBA00012363"/>
    </source>
</evidence>
<dbReference type="Proteomes" id="UP000443582">
    <property type="component" value="Unassembled WGS sequence"/>
</dbReference>
<dbReference type="PANTHER" id="PTHR30031">
    <property type="entry name" value="PHOSPHOENOLPYRUVATE CARBOXYKINASE ATP"/>
    <property type="match status" value="1"/>
</dbReference>
<comment type="subcellular location">
    <subcellularLocation>
        <location evidence="10">Cytoplasm</location>
    </subcellularLocation>
</comment>
<feature type="binding site" evidence="10">
    <location>
        <begin position="230"/>
        <end position="238"/>
    </location>
    <ligand>
        <name>ATP</name>
        <dbReference type="ChEBI" id="CHEBI:30616"/>
    </ligand>
</feature>
<proteinExistence type="inferred from homology"/>
<gene>
    <name evidence="10" type="primary">pckA</name>
    <name evidence="11" type="ORF">DAY19_02685</name>
</gene>
<dbReference type="SUPFAM" id="SSF68923">
    <property type="entry name" value="PEP carboxykinase N-terminal domain"/>
    <property type="match status" value="1"/>
</dbReference>
<dbReference type="InterPro" id="IPR001272">
    <property type="entry name" value="PEP_carboxykinase_ATP"/>
</dbReference>
<comment type="caution">
    <text evidence="10">Lacks conserved residue(s) required for the propagation of feature annotation.</text>
</comment>
<reference evidence="12" key="1">
    <citation type="journal article" date="2019" name="Int. J. Syst. Evol. Microbiol.">
        <title>Halobacteriovorax valvorus sp. nov., a novel prokaryotic predator isolated from coastal seawater of China.</title>
        <authorList>
            <person name="Chen M.-X."/>
        </authorList>
    </citation>
    <scope>NUCLEOTIDE SEQUENCE [LARGE SCALE GENOMIC DNA]</scope>
    <source>
        <strain evidence="12">BL9</strain>
    </source>
</reference>
<evidence type="ECO:0000313" key="11">
    <source>
        <dbReference type="EMBL" id="RZF22696.1"/>
    </source>
</evidence>
<keyword evidence="10" id="KW-0464">Manganese</keyword>
<evidence type="ECO:0000256" key="10">
    <source>
        <dbReference type="HAMAP-Rule" id="MF_00453"/>
    </source>
</evidence>
<dbReference type="NCBIfam" id="NF006821">
    <property type="entry name" value="PRK09344.1-3"/>
    <property type="match status" value="1"/>
</dbReference>
<keyword evidence="5 10" id="KW-0547">Nucleotide-binding</keyword>
<dbReference type="EC" id="4.1.1.49" evidence="3 10"/>
<evidence type="ECO:0000256" key="1">
    <source>
        <dbReference type="ARBA" id="ARBA00004742"/>
    </source>
</evidence>
<name>A0ABY0ILD8_9BACT</name>
<dbReference type="Gene3D" id="3.40.449.10">
    <property type="entry name" value="Phosphoenolpyruvate Carboxykinase, domain 1"/>
    <property type="match status" value="1"/>
</dbReference>
<keyword evidence="10" id="KW-0479">Metal-binding</keyword>
<organism evidence="11 12">
    <name type="scientific">Halobacteriovorax vibrionivorans</name>
    <dbReference type="NCBI Taxonomy" id="2152716"/>
    <lineage>
        <taxon>Bacteria</taxon>
        <taxon>Pseudomonadati</taxon>
        <taxon>Bdellovibrionota</taxon>
        <taxon>Bacteriovoracia</taxon>
        <taxon>Bacteriovoracales</taxon>
        <taxon>Halobacteriovoraceae</taxon>
        <taxon>Halobacteriovorax</taxon>
    </lineage>
</organism>
<dbReference type="InterPro" id="IPR008210">
    <property type="entry name" value="PEP_carboxykinase_N"/>
</dbReference>
<evidence type="ECO:0000256" key="9">
    <source>
        <dbReference type="ARBA" id="ARBA00047371"/>
    </source>
</evidence>
<dbReference type="Gene3D" id="2.170.8.10">
    <property type="entry name" value="Phosphoenolpyruvate Carboxykinase, domain 2"/>
    <property type="match status" value="1"/>
</dbReference>
<evidence type="ECO:0000256" key="8">
    <source>
        <dbReference type="ARBA" id="ARBA00023239"/>
    </source>
</evidence>
<feature type="binding site" evidence="10">
    <location>
        <position position="195"/>
    </location>
    <ligand>
        <name>ATP</name>
        <dbReference type="ChEBI" id="CHEBI:30616"/>
    </ligand>
</feature>
<dbReference type="EMBL" id="QDKL01000001">
    <property type="protein sequence ID" value="RZF22696.1"/>
    <property type="molecule type" value="Genomic_DNA"/>
</dbReference>